<protein>
    <submittedName>
        <fullName evidence="1">Uncharacterized protein</fullName>
    </submittedName>
</protein>
<organism evidence="1 2">
    <name type="scientific">Rubroshorea leprosula</name>
    <dbReference type="NCBI Taxonomy" id="152421"/>
    <lineage>
        <taxon>Eukaryota</taxon>
        <taxon>Viridiplantae</taxon>
        <taxon>Streptophyta</taxon>
        <taxon>Embryophyta</taxon>
        <taxon>Tracheophyta</taxon>
        <taxon>Spermatophyta</taxon>
        <taxon>Magnoliopsida</taxon>
        <taxon>eudicotyledons</taxon>
        <taxon>Gunneridae</taxon>
        <taxon>Pentapetalae</taxon>
        <taxon>rosids</taxon>
        <taxon>malvids</taxon>
        <taxon>Malvales</taxon>
        <taxon>Dipterocarpaceae</taxon>
        <taxon>Rubroshorea</taxon>
    </lineage>
</organism>
<accession>A0AAV5JS39</accession>
<evidence type="ECO:0000313" key="1">
    <source>
        <dbReference type="EMBL" id="GKV14133.1"/>
    </source>
</evidence>
<proteinExistence type="predicted"/>
<gene>
    <name evidence="1" type="ORF">SLEP1_g25046</name>
</gene>
<dbReference type="AlphaFoldDB" id="A0AAV5JS39"/>
<reference evidence="1 2" key="1">
    <citation type="journal article" date="2021" name="Commun. Biol.">
        <title>The genome of Shorea leprosula (Dipterocarpaceae) highlights the ecological relevance of drought in aseasonal tropical rainforests.</title>
        <authorList>
            <person name="Ng K.K.S."/>
            <person name="Kobayashi M.J."/>
            <person name="Fawcett J.A."/>
            <person name="Hatakeyama M."/>
            <person name="Paape T."/>
            <person name="Ng C.H."/>
            <person name="Ang C.C."/>
            <person name="Tnah L.H."/>
            <person name="Lee C.T."/>
            <person name="Nishiyama T."/>
            <person name="Sese J."/>
            <person name="O'Brien M.J."/>
            <person name="Copetti D."/>
            <person name="Mohd Noor M.I."/>
            <person name="Ong R.C."/>
            <person name="Putra M."/>
            <person name="Sireger I.Z."/>
            <person name="Indrioko S."/>
            <person name="Kosugi Y."/>
            <person name="Izuno A."/>
            <person name="Isagi Y."/>
            <person name="Lee S.L."/>
            <person name="Shimizu K.K."/>
        </authorList>
    </citation>
    <scope>NUCLEOTIDE SEQUENCE [LARGE SCALE GENOMIC DNA]</scope>
    <source>
        <strain evidence="1">214</strain>
    </source>
</reference>
<sequence>MAVWLAWLLGALPLLGWLLWWWNELFYAIPLLSKYSGTGTKLPPGPMRLPLSGEMITFLWYFKILRRPHEFINAKRRK</sequence>
<dbReference type="Proteomes" id="UP001054252">
    <property type="component" value="Unassembled WGS sequence"/>
</dbReference>
<evidence type="ECO:0000313" key="2">
    <source>
        <dbReference type="Proteomes" id="UP001054252"/>
    </source>
</evidence>
<keyword evidence="2" id="KW-1185">Reference proteome</keyword>
<comment type="caution">
    <text evidence="1">The sequence shown here is derived from an EMBL/GenBank/DDBJ whole genome shotgun (WGS) entry which is preliminary data.</text>
</comment>
<name>A0AAV5JS39_9ROSI</name>
<dbReference type="EMBL" id="BPVZ01000040">
    <property type="protein sequence ID" value="GKV14133.1"/>
    <property type="molecule type" value="Genomic_DNA"/>
</dbReference>